<dbReference type="Pfam" id="PF09084">
    <property type="entry name" value="NMT1"/>
    <property type="match status" value="1"/>
</dbReference>
<protein>
    <submittedName>
        <fullName evidence="5">ABC transporter substrate-binding protein</fullName>
    </submittedName>
</protein>
<comment type="similarity">
    <text evidence="2">Belongs to the bacterial solute-binding protein SsuA/TauA family.</text>
</comment>
<dbReference type="PANTHER" id="PTHR30024:SF47">
    <property type="entry name" value="TAURINE-BINDING PERIPLASMIC PROTEIN"/>
    <property type="match status" value="1"/>
</dbReference>
<evidence type="ECO:0000313" key="6">
    <source>
        <dbReference type="Proteomes" id="UP001139682"/>
    </source>
</evidence>
<comment type="caution">
    <text evidence="5">The sequence shown here is derived from an EMBL/GenBank/DDBJ whole genome shotgun (WGS) entry which is preliminary data.</text>
</comment>
<organism evidence="5 6">
    <name type="scientific">Stutzerimonas marianensis</name>
    <dbReference type="NCBI Taxonomy" id="2929513"/>
    <lineage>
        <taxon>Bacteria</taxon>
        <taxon>Pseudomonadati</taxon>
        <taxon>Pseudomonadota</taxon>
        <taxon>Gammaproteobacteria</taxon>
        <taxon>Pseudomonadales</taxon>
        <taxon>Pseudomonadaceae</taxon>
        <taxon>Stutzerimonas</taxon>
    </lineage>
</organism>
<evidence type="ECO:0000313" key="5">
    <source>
        <dbReference type="EMBL" id="MCJ0973218.1"/>
    </source>
</evidence>
<keyword evidence="6" id="KW-1185">Reference proteome</keyword>
<evidence type="ECO:0000256" key="1">
    <source>
        <dbReference type="ARBA" id="ARBA00004418"/>
    </source>
</evidence>
<evidence type="ECO:0000259" key="4">
    <source>
        <dbReference type="Pfam" id="PF09084"/>
    </source>
</evidence>
<dbReference type="GO" id="GO:0042597">
    <property type="term" value="C:periplasmic space"/>
    <property type="evidence" value="ECO:0007669"/>
    <property type="project" value="UniProtKB-SubCell"/>
</dbReference>
<evidence type="ECO:0000256" key="3">
    <source>
        <dbReference type="ARBA" id="ARBA00022729"/>
    </source>
</evidence>
<evidence type="ECO:0000256" key="2">
    <source>
        <dbReference type="ARBA" id="ARBA00010742"/>
    </source>
</evidence>
<dbReference type="AlphaFoldDB" id="A0A9X2ARA0"/>
<dbReference type="EMBL" id="JALGRD010000003">
    <property type="protein sequence ID" value="MCJ0973218.1"/>
    <property type="molecule type" value="Genomic_DNA"/>
</dbReference>
<gene>
    <name evidence="5" type="ORF">MST27_07525</name>
</gene>
<feature type="domain" description="SsuA/THI5-like" evidence="4">
    <location>
        <begin position="6"/>
        <end position="211"/>
    </location>
</feature>
<accession>A0A9X2ARA0</accession>
<dbReference type="InterPro" id="IPR015168">
    <property type="entry name" value="SsuA/THI5"/>
</dbReference>
<keyword evidence="3" id="KW-0732">Signal</keyword>
<dbReference type="Gene3D" id="3.40.190.10">
    <property type="entry name" value="Periplasmic binding protein-like II"/>
    <property type="match status" value="2"/>
</dbReference>
<reference evidence="5" key="1">
    <citation type="submission" date="2022-03" db="EMBL/GenBank/DDBJ databases">
        <title>Pseudomonas marianensis sp. nov., a marine bacterium isolated from deep-sea sediments of the Mariana Trench.</title>
        <authorList>
            <person name="Wei Y."/>
        </authorList>
    </citation>
    <scope>NUCLEOTIDE SEQUENCE</scope>
    <source>
        <strain evidence="5">PS1</strain>
    </source>
</reference>
<dbReference type="RefSeq" id="WP_243605372.1">
    <property type="nucleotide sequence ID" value="NZ_JALGRD010000003.1"/>
</dbReference>
<name>A0A9X2ARA0_9GAMM</name>
<dbReference type="Proteomes" id="UP001139682">
    <property type="component" value="Unassembled WGS sequence"/>
</dbReference>
<dbReference type="PANTHER" id="PTHR30024">
    <property type="entry name" value="ALIPHATIC SULFONATES-BINDING PROTEIN-RELATED"/>
    <property type="match status" value="1"/>
</dbReference>
<sequence>MGTLRFLVASKLDLYKQYGLKVDLQFFSDPALVPPGVASGGLDGAMFTYDQVLGGVAQGFDYKVVMPIDFSNGGDAIVASTNINSVADFKGKTVGYSRLAAADYLLQYALEQNGLSESDIKPVNVDGDNVAGAMASGSMEIGVTYQPNVDRIVSMSGDKFHVVYSSKQAPGLITDVLTFKASYIAKKPGVVKGVMQGYLAGLDYMKTHPEESAKIIADTLGITPEEAKLQLQDTYNMPLEEMPKSFEKNDSTTSFYGSGAIIGRLLLNSKQIKAVPDIADTLDMAILQELLPK</sequence>
<proteinExistence type="inferred from homology"/>
<comment type="subcellular location">
    <subcellularLocation>
        <location evidence="1">Periplasm</location>
    </subcellularLocation>
</comment>
<dbReference type="SUPFAM" id="SSF53850">
    <property type="entry name" value="Periplasmic binding protein-like II"/>
    <property type="match status" value="1"/>
</dbReference>